<dbReference type="Gramene" id="Ma07_t11250.3">
    <property type="protein sequence ID" value="Ma07_p11250.3"/>
    <property type="gene ID" value="Ma07_g11250"/>
</dbReference>
<feature type="compositionally biased region" description="Basic and acidic residues" evidence="1">
    <location>
        <begin position="563"/>
        <end position="576"/>
    </location>
</feature>
<evidence type="ECO:0000313" key="4">
    <source>
        <dbReference type="Proteomes" id="UP000012960"/>
    </source>
</evidence>
<feature type="region of interest" description="Disordered" evidence="1">
    <location>
        <begin position="559"/>
        <end position="589"/>
    </location>
</feature>
<reference evidence="3" key="2">
    <citation type="submission" date="2021-05" db="UniProtKB">
        <authorList>
            <consortium name="EnsemblPlants"/>
        </authorList>
    </citation>
    <scope>IDENTIFICATION</scope>
    <source>
        <strain evidence="3">subsp. malaccensis</strain>
    </source>
</reference>
<dbReference type="InParanoid" id="A0A804JUN2"/>
<evidence type="ECO:0000256" key="1">
    <source>
        <dbReference type="SAM" id="MobiDB-lite"/>
    </source>
</evidence>
<accession>A0A804JUN2</accession>
<dbReference type="OrthoDB" id="767933at2759"/>
<dbReference type="EnsemblPlants" id="Ma07_t11250.3">
    <property type="protein sequence ID" value="Ma07_p11250.3"/>
    <property type="gene ID" value="Ma07_g11250"/>
</dbReference>
<reference evidence="2" key="1">
    <citation type="submission" date="2021-03" db="EMBL/GenBank/DDBJ databases">
        <authorList>
            <consortium name="Genoscope - CEA"/>
            <person name="William W."/>
        </authorList>
    </citation>
    <scope>NUCLEOTIDE SEQUENCE</scope>
    <source>
        <strain evidence="2">Doubled-haploid Pahang</strain>
    </source>
</reference>
<dbReference type="PANTHER" id="PTHR31008:SF15">
    <property type="entry name" value="GPI-ANCHORED ADHESIN-LIKE PROTEIN"/>
    <property type="match status" value="1"/>
</dbReference>
<proteinExistence type="predicted"/>
<dbReference type="EnsemblPlants" id="Ma07_t11250.1">
    <property type="protein sequence ID" value="Ma07_p11250.1"/>
    <property type="gene ID" value="Ma07_g11250"/>
</dbReference>
<feature type="compositionally biased region" description="Polar residues" evidence="1">
    <location>
        <begin position="407"/>
        <end position="417"/>
    </location>
</feature>
<evidence type="ECO:0000313" key="3">
    <source>
        <dbReference type="EnsemblPlants" id="Ma07_p11250.3"/>
    </source>
</evidence>
<dbReference type="Proteomes" id="UP000012960">
    <property type="component" value="Unplaced"/>
</dbReference>
<dbReference type="EnsemblPlants" id="Ma07_t11250.2">
    <property type="protein sequence ID" value="Ma07_p11250.2"/>
    <property type="gene ID" value="Ma07_g11250"/>
</dbReference>
<gene>
    <name evidence="2" type="ORF">GSMUA_43620.1</name>
</gene>
<keyword evidence="4" id="KW-1185">Reference proteome</keyword>
<dbReference type="EMBL" id="HG996473">
    <property type="protein sequence ID" value="CAG1856276.1"/>
    <property type="molecule type" value="Genomic_DNA"/>
</dbReference>
<dbReference type="Gramene" id="Ma07_t11250.2">
    <property type="protein sequence ID" value="Ma07_p11250.2"/>
    <property type="gene ID" value="Ma07_g11250"/>
</dbReference>
<feature type="compositionally biased region" description="Polar residues" evidence="1">
    <location>
        <begin position="679"/>
        <end position="695"/>
    </location>
</feature>
<feature type="region of interest" description="Disordered" evidence="1">
    <location>
        <begin position="679"/>
        <end position="698"/>
    </location>
</feature>
<feature type="region of interest" description="Disordered" evidence="1">
    <location>
        <begin position="234"/>
        <end position="269"/>
    </location>
</feature>
<sequence length="909" mass="100158">MDSDILLDHALFQLSPRRSRCELFVSGGGKTEKIASGFLKPFLAHLKVSEDQSAEAVDSIKLIVDRRTKDGTWFKKGTIERFVRFVREPEVLEFVNTFDAEMSQLEGAKKTYLQPHNLPIQNAGVPVSGSMGENGTTTEASVDITKNELLRAIEVRLVAVKQDLTKACCWASSAGFTPKNVSELLHFADYFGADHLNEACTKFISLCQKHPDLFSLQHLPWSLPLPLKSLGVSSSSGSDVSLDEPEDEPKVGGKPPDGGGLHLHKHNNSQPAQIHTAELLCPYPQLKPIQQHFVDRTVGNVVDSIPAASFTKPAQQDEGGSRRLSVQDRISLFESKQKEQSVSSRNISTIVGIKRAVAGKGEPRRIPSDVSDKSVLRRWSAASDMSIDLSSSSCSSFNDEKDGGSASGTPTSANLQFQSSNRIQEGVASGLTDTMTVQSQLSPKACIAITPCQFHPQFQTLSKDRDHAEEEVDKTLMTPSEPAFPKEQIKHIIPASQSGKIFCQLNNQDVFGTQQDGVLESGNCAGLKCHAVCHPQFETTSVDYVQANDHVILQATSQSVSAAEEKAGLRDQESSRTRTGKISSHPDGVRVNYQPTLSTQLQIFAKKPDDAQVGTKDPSDFQINSRALSGIYLDSHPQWTPLSKPVGADSSGTVVSEQPFGPILVKEKGDLGHLGINLKDQSSSSGCPNKFQSETTHSERYSLPVFPVRDAKECMELLDPPSMCSAEQIQMVSSLKGGNQKLNNELQMKANELENLFAEHKLRIQKDQASTFQRSSDAHQDHVLKALEKGHAIPVQLPERKFVKEASKKEVEFDANLLSNMVNNRKFDNNICQGFDNKSDDVRGKFYDKYMQKRNAKLLEEWKSKRPQKEAKMKALHDNLEHTLAKMRAKFIGSANGQYLRSFSCSSVL</sequence>
<dbReference type="AlphaFoldDB" id="A0A804JUN2"/>
<dbReference type="PANTHER" id="PTHR31008">
    <property type="entry name" value="COP1-INTERACTING PROTEIN-RELATED"/>
    <property type="match status" value="1"/>
</dbReference>
<name>A0A804JUN2_MUSAM</name>
<dbReference type="Gramene" id="Ma07_t11250.1">
    <property type="protein sequence ID" value="Ma07_p11250.1"/>
    <property type="gene ID" value="Ma07_g11250"/>
</dbReference>
<evidence type="ECO:0000313" key="2">
    <source>
        <dbReference type="EMBL" id="CAG1856276.1"/>
    </source>
</evidence>
<protein>
    <submittedName>
        <fullName evidence="2">(wild Malaysian banana) hypothetical protein</fullName>
    </submittedName>
</protein>
<feature type="region of interest" description="Disordered" evidence="1">
    <location>
        <begin position="388"/>
        <end position="417"/>
    </location>
</feature>
<organism evidence="3 4">
    <name type="scientific">Musa acuminata subsp. malaccensis</name>
    <name type="common">Wild banana</name>
    <name type="synonym">Musa malaccensis</name>
    <dbReference type="NCBI Taxonomy" id="214687"/>
    <lineage>
        <taxon>Eukaryota</taxon>
        <taxon>Viridiplantae</taxon>
        <taxon>Streptophyta</taxon>
        <taxon>Embryophyta</taxon>
        <taxon>Tracheophyta</taxon>
        <taxon>Spermatophyta</taxon>
        <taxon>Magnoliopsida</taxon>
        <taxon>Liliopsida</taxon>
        <taxon>Zingiberales</taxon>
        <taxon>Musaceae</taxon>
        <taxon>Musa</taxon>
    </lineage>
</organism>